<evidence type="ECO:0000313" key="2">
    <source>
        <dbReference type="EMBL" id="CAG2254896.1"/>
    </source>
</evidence>
<dbReference type="Proteomes" id="UP000683360">
    <property type="component" value="Unassembled WGS sequence"/>
</dbReference>
<feature type="region of interest" description="Disordered" evidence="1">
    <location>
        <begin position="136"/>
        <end position="225"/>
    </location>
</feature>
<sequence length="225" mass="25011">MYDKTSVPLYLKLLESGSEKKRHSIGHCWEKGSGKTSLLKRLFREEISMIKEVTITNGIKIHRMRCNANSNDGVWKRLRSKNKYSELDARLLNPYEETLRSQAKEGIEAAAVQKTIQDITTPTKFTESMEYEVASQQPTVIPESQCKPPVSAESHCQPPGTSESQCKPHVATESQSKHTVATESPCKPPVATESQCKPPVATESQCKHPVATESQCKPPVATECQ</sequence>
<dbReference type="EMBL" id="CAJPWZ010003256">
    <property type="protein sequence ID" value="CAG2254896.1"/>
    <property type="molecule type" value="Genomic_DNA"/>
</dbReference>
<accession>A0A8S3VMG9</accession>
<protein>
    <submittedName>
        <fullName evidence="2">Uncharacterized protein</fullName>
    </submittedName>
</protein>
<name>A0A8S3VMG9_MYTED</name>
<dbReference type="OrthoDB" id="6125710at2759"/>
<gene>
    <name evidence="2" type="ORF">MEDL_66370</name>
</gene>
<evidence type="ECO:0000256" key="1">
    <source>
        <dbReference type="SAM" id="MobiDB-lite"/>
    </source>
</evidence>
<organism evidence="2 3">
    <name type="scientific">Mytilus edulis</name>
    <name type="common">Blue mussel</name>
    <dbReference type="NCBI Taxonomy" id="6550"/>
    <lineage>
        <taxon>Eukaryota</taxon>
        <taxon>Metazoa</taxon>
        <taxon>Spiralia</taxon>
        <taxon>Lophotrochozoa</taxon>
        <taxon>Mollusca</taxon>
        <taxon>Bivalvia</taxon>
        <taxon>Autobranchia</taxon>
        <taxon>Pteriomorphia</taxon>
        <taxon>Mytilida</taxon>
        <taxon>Mytiloidea</taxon>
        <taxon>Mytilidae</taxon>
        <taxon>Mytilinae</taxon>
        <taxon>Mytilus</taxon>
    </lineage>
</organism>
<dbReference type="AlphaFoldDB" id="A0A8S3VMG9"/>
<keyword evidence="3" id="KW-1185">Reference proteome</keyword>
<feature type="compositionally biased region" description="Polar residues" evidence="1">
    <location>
        <begin position="172"/>
        <end position="182"/>
    </location>
</feature>
<evidence type="ECO:0000313" key="3">
    <source>
        <dbReference type="Proteomes" id="UP000683360"/>
    </source>
</evidence>
<reference evidence="2" key="1">
    <citation type="submission" date="2021-03" db="EMBL/GenBank/DDBJ databases">
        <authorList>
            <person name="Bekaert M."/>
        </authorList>
    </citation>
    <scope>NUCLEOTIDE SEQUENCE</scope>
</reference>
<comment type="caution">
    <text evidence="2">The sequence shown here is derived from an EMBL/GenBank/DDBJ whole genome shotgun (WGS) entry which is preliminary data.</text>
</comment>
<proteinExistence type="predicted"/>